<feature type="signal peptide" evidence="1">
    <location>
        <begin position="1"/>
        <end position="20"/>
    </location>
</feature>
<dbReference type="EMBL" id="AZQQ01000061">
    <property type="protein sequence ID" value="KDD70584.1"/>
    <property type="molecule type" value="Genomic_DNA"/>
</dbReference>
<gene>
    <name evidence="2" type="ORF">V466_04610</name>
</gene>
<evidence type="ECO:0008006" key="4">
    <source>
        <dbReference type="Google" id="ProtNLM"/>
    </source>
</evidence>
<dbReference type="InterPro" id="IPR011990">
    <property type="entry name" value="TPR-like_helical_dom_sf"/>
</dbReference>
<dbReference type="InterPro" id="IPR053301">
    <property type="entry name" value="F-box_motif"/>
</dbReference>
<reference evidence="2 3" key="1">
    <citation type="submission" date="2013-12" db="EMBL/GenBank/DDBJ databases">
        <authorList>
            <person name="Formusa P.A."/>
            <person name="Habash M."/>
            <person name="Lee H."/>
            <person name="Trevors J.T."/>
        </authorList>
    </citation>
    <scope>NUCLEOTIDE SEQUENCE [LARGE SCALE GENOMIC DNA]</scope>
    <source>
        <strain evidence="2 3">PD30</strain>
    </source>
</reference>
<organism evidence="2 3">
    <name type="scientific">Pseudomonas mandelii PD30</name>
    <dbReference type="NCBI Taxonomy" id="1419583"/>
    <lineage>
        <taxon>Bacteria</taxon>
        <taxon>Pseudomonadati</taxon>
        <taxon>Pseudomonadota</taxon>
        <taxon>Gammaproteobacteria</taxon>
        <taxon>Pseudomonadales</taxon>
        <taxon>Pseudomonadaceae</taxon>
        <taxon>Pseudomonas</taxon>
    </lineage>
</organism>
<evidence type="ECO:0000313" key="2">
    <source>
        <dbReference type="EMBL" id="KDD70584.1"/>
    </source>
</evidence>
<dbReference type="SUPFAM" id="SSF81901">
    <property type="entry name" value="HCP-like"/>
    <property type="match status" value="2"/>
</dbReference>
<keyword evidence="1" id="KW-0732">Signal</keyword>
<dbReference type="Gene3D" id="1.25.40.10">
    <property type="entry name" value="Tetratricopeptide repeat domain"/>
    <property type="match status" value="2"/>
</dbReference>
<dbReference type="AlphaFoldDB" id="A0A059L9E0"/>
<dbReference type="PANTHER" id="PTHR45088">
    <property type="entry name" value="OSJNBA0022H21.17 PROTEIN"/>
    <property type="match status" value="1"/>
</dbReference>
<dbReference type="PROSITE" id="PS51257">
    <property type="entry name" value="PROKAR_LIPOPROTEIN"/>
    <property type="match status" value="1"/>
</dbReference>
<dbReference type="Proteomes" id="UP000026739">
    <property type="component" value="Unassembled WGS sequence"/>
</dbReference>
<evidence type="ECO:0000256" key="1">
    <source>
        <dbReference type="SAM" id="SignalP"/>
    </source>
</evidence>
<evidence type="ECO:0000313" key="3">
    <source>
        <dbReference type="Proteomes" id="UP000026739"/>
    </source>
</evidence>
<protein>
    <recommendedName>
        <fullName evidence="4">Sel1 repeat family protein</fullName>
    </recommendedName>
</protein>
<sequence>MKNLRIIALFALFFSGAACAGLTVAEQAAKARGLMLFNQYKAAQPELRIAAEGGNAEAQFYLAEDLRKEKQYITTEVYKWYEASAEQGDLYAMIRLGRSNGDLCRTMNNCPSEKKKPEEWLAEATTIAKEKADRGDAESLYIMYELTADRKLLEQSANAGNPVAQYRMAIGDRQGEGFLLPWKRQQSVETWFLASAKGGNPKAMMQLFGIYREKGDLEQARYWVEQAASTGYESGVYNYGYFLAVEPNTLGFTMDKTKGYALISLLKELDGGGAAQVDVEETLPQIAKDMTPKEIEHAIQFAKKWKNEHPPLSFYPEKIEF</sequence>
<accession>A0A059L9E0</accession>
<dbReference type="PANTHER" id="PTHR45088:SF1">
    <property type="entry name" value="OS04G0476000 PROTEIN"/>
    <property type="match status" value="1"/>
</dbReference>
<proteinExistence type="predicted"/>
<name>A0A059L9E0_9PSED</name>
<comment type="caution">
    <text evidence="2">The sequence shown here is derived from an EMBL/GenBank/DDBJ whole genome shotgun (WGS) entry which is preliminary data.</text>
</comment>
<feature type="chain" id="PRO_5001576632" description="Sel1 repeat family protein" evidence="1">
    <location>
        <begin position="21"/>
        <end position="321"/>
    </location>
</feature>
<dbReference type="RefSeq" id="WP_033055028.1">
    <property type="nucleotide sequence ID" value="NZ_AZQQ01000061.1"/>
</dbReference>
<dbReference type="eggNOG" id="COG0790">
    <property type="taxonomic scope" value="Bacteria"/>
</dbReference>